<evidence type="ECO:0000256" key="14">
    <source>
        <dbReference type="SAM" id="Phobius"/>
    </source>
</evidence>
<evidence type="ECO:0000256" key="7">
    <source>
        <dbReference type="ARBA" id="ARBA00022737"/>
    </source>
</evidence>
<dbReference type="GO" id="GO:0009897">
    <property type="term" value="C:external side of plasma membrane"/>
    <property type="evidence" value="ECO:0007669"/>
    <property type="project" value="TreeGrafter"/>
</dbReference>
<dbReference type="InterPro" id="IPR018097">
    <property type="entry name" value="EGF_Ca-bd_CS"/>
</dbReference>
<feature type="domain" description="EGF-like" evidence="15">
    <location>
        <begin position="186"/>
        <end position="223"/>
    </location>
</feature>
<feature type="domain" description="EGF-like" evidence="15">
    <location>
        <begin position="224"/>
        <end position="263"/>
    </location>
</feature>
<dbReference type="Gene3D" id="2.10.25.10">
    <property type="entry name" value="Laminin"/>
    <property type="match status" value="5"/>
</dbReference>
<dbReference type="InterPro" id="IPR049883">
    <property type="entry name" value="NOTCH1_EGF-like"/>
</dbReference>
<dbReference type="GO" id="GO:0016477">
    <property type="term" value="P:cell migration"/>
    <property type="evidence" value="ECO:0007669"/>
    <property type="project" value="TreeGrafter"/>
</dbReference>
<keyword evidence="4 14" id="KW-0812">Transmembrane</keyword>
<feature type="transmembrane region" description="Helical" evidence="14">
    <location>
        <begin position="501"/>
        <end position="526"/>
    </location>
</feature>
<keyword evidence="9 14" id="KW-0472">Membrane</keyword>
<protein>
    <recommendedName>
        <fullName evidence="15">EGF-like domain-containing protein</fullName>
    </recommendedName>
</protein>
<evidence type="ECO:0000256" key="10">
    <source>
        <dbReference type="ARBA" id="ARBA00023157"/>
    </source>
</evidence>
<dbReference type="GO" id="GO:0030246">
    <property type="term" value="F:carbohydrate binding"/>
    <property type="evidence" value="ECO:0007669"/>
    <property type="project" value="UniProtKB-KW"/>
</dbReference>
<evidence type="ECO:0000256" key="12">
    <source>
        <dbReference type="ARBA" id="ARBA00023180"/>
    </source>
</evidence>
<keyword evidence="6" id="KW-0430">Lectin</keyword>
<keyword evidence="2 13" id="KW-0245">EGF-like domain</keyword>
<dbReference type="InterPro" id="IPR009030">
    <property type="entry name" value="Growth_fac_rcpt_cys_sf"/>
</dbReference>
<dbReference type="SUPFAM" id="SSF57184">
    <property type="entry name" value="Growth factor receptor domain"/>
    <property type="match status" value="1"/>
</dbReference>
<dbReference type="PROSITE" id="PS50026">
    <property type="entry name" value="EGF_3"/>
    <property type="match status" value="2"/>
</dbReference>
<evidence type="ECO:0000256" key="1">
    <source>
        <dbReference type="ARBA" id="ARBA00004479"/>
    </source>
</evidence>
<organism evidence="16 17">
    <name type="scientific">Periophthalmus magnuspinnatus</name>
    <dbReference type="NCBI Taxonomy" id="409849"/>
    <lineage>
        <taxon>Eukaryota</taxon>
        <taxon>Metazoa</taxon>
        <taxon>Chordata</taxon>
        <taxon>Craniata</taxon>
        <taxon>Vertebrata</taxon>
        <taxon>Euteleostomi</taxon>
        <taxon>Actinopterygii</taxon>
        <taxon>Neopterygii</taxon>
        <taxon>Teleostei</taxon>
        <taxon>Neoteleostei</taxon>
        <taxon>Acanthomorphata</taxon>
        <taxon>Gobiaria</taxon>
        <taxon>Gobiiformes</taxon>
        <taxon>Gobioidei</taxon>
        <taxon>Gobiidae</taxon>
        <taxon>Oxudercinae</taxon>
        <taxon>Periophthalmus</taxon>
    </lineage>
</organism>
<proteinExistence type="predicted"/>
<dbReference type="InterPro" id="IPR026823">
    <property type="entry name" value="cEGF"/>
</dbReference>
<dbReference type="STRING" id="409849.ENSPMGP00000016448"/>
<comment type="caution">
    <text evidence="13">Lacks conserved residue(s) required for the propagation of feature annotation.</text>
</comment>
<dbReference type="GO" id="GO:0005509">
    <property type="term" value="F:calcium ion binding"/>
    <property type="evidence" value="ECO:0007669"/>
    <property type="project" value="InterPro"/>
</dbReference>
<dbReference type="PANTHER" id="PTHR14789">
    <property type="entry name" value="CHONDROLECTIN VARIANT CHODLFDELTAE"/>
    <property type="match status" value="1"/>
</dbReference>
<dbReference type="InterPro" id="IPR000152">
    <property type="entry name" value="EGF-type_Asp/Asn_hydroxyl_site"/>
</dbReference>
<evidence type="ECO:0000256" key="9">
    <source>
        <dbReference type="ARBA" id="ARBA00023136"/>
    </source>
</evidence>
<dbReference type="GO" id="GO:0031012">
    <property type="term" value="C:extracellular matrix"/>
    <property type="evidence" value="ECO:0007669"/>
    <property type="project" value="TreeGrafter"/>
</dbReference>
<keyword evidence="12" id="KW-0325">Glycoprotein</keyword>
<keyword evidence="8 14" id="KW-1133">Transmembrane helix</keyword>
<keyword evidence="7" id="KW-0677">Repeat</keyword>
<evidence type="ECO:0000256" key="13">
    <source>
        <dbReference type="PROSITE-ProRule" id="PRU00076"/>
    </source>
</evidence>
<dbReference type="Proteomes" id="UP000261520">
    <property type="component" value="Unplaced"/>
</dbReference>
<evidence type="ECO:0000256" key="11">
    <source>
        <dbReference type="ARBA" id="ARBA00023170"/>
    </source>
</evidence>
<evidence type="ECO:0000313" key="16">
    <source>
        <dbReference type="Ensembl" id="ENSPMGP00000016448.1"/>
    </source>
</evidence>
<dbReference type="GO" id="GO:0006897">
    <property type="term" value="P:endocytosis"/>
    <property type="evidence" value="ECO:0007669"/>
    <property type="project" value="UniProtKB-KW"/>
</dbReference>
<dbReference type="AlphaFoldDB" id="A0A3B4AH76"/>
<accession>A0A3B4AH76</accession>
<dbReference type="GO" id="GO:1990430">
    <property type="term" value="F:extracellular matrix protein binding"/>
    <property type="evidence" value="ECO:0007669"/>
    <property type="project" value="TreeGrafter"/>
</dbReference>
<evidence type="ECO:0000256" key="8">
    <source>
        <dbReference type="ARBA" id="ARBA00022989"/>
    </source>
</evidence>
<evidence type="ECO:0000256" key="5">
    <source>
        <dbReference type="ARBA" id="ARBA00022729"/>
    </source>
</evidence>
<dbReference type="SUPFAM" id="SSF57196">
    <property type="entry name" value="EGF/Laminin"/>
    <property type="match status" value="2"/>
</dbReference>
<dbReference type="GO" id="GO:0050840">
    <property type="term" value="F:extracellular matrix binding"/>
    <property type="evidence" value="ECO:0007669"/>
    <property type="project" value="TreeGrafter"/>
</dbReference>
<reference evidence="16" key="1">
    <citation type="submission" date="2025-08" db="UniProtKB">
        <authorList>
            <consortium name="Ensembl"/>
        </authorList>
    </citation>
    <scope>IDENTIFICATION</scope>
</reference>
<dbReference type="SMART" id="SM00181">
    <property type="entry name" value="EGF"/>
    <property type="match status" value="5"/>
</dbReference>
<dbReference type="InterPro" id="IPR051505">
    <property type="entry name" value="C-type_lectin_domain"/>
</dbReference>
<dbReference type="PROSITE" id="PS00010">
    <property type="entry name" value="ASX_HYDROXYL"/>
    <property type="match status" value="1"/>
</dbReference>
<dbReference type="CDD" id="cd00054">
    <property type="entry name" value="EGF_CA"/>
    <property type="match status" value="1"/>
</dbReference>
<dbReference type="FunFam" id="2.10.25.10:FF:000009">
    <property type="entry name" value="Low-density lipoprotein receptor isoform 1"/>
    <property type="match status" value="1"/>
</dbReference>
<evidence type="ECO:0000256" key="6">
    <source>
        <dbReference type="ARBA" id="ARBA00022734"/>
    </source>
</evidence>
<sequence>MGYSTTDPADNFKWIDGSCSVPVEAYLCYYGYQQMCDALPSEGARSVVYTTPFNLLSTILTHVPFGSEAIVPCPNEKQETVLCMLQDNGLAGWSKNSPICLDMPLQYNWCDDANGGCEHFCKETGEQFFCECADGYQLGQDGQSCELLDACQEAPCEYECLRLSDGFRCACPEGYMLAPDERRCVDVDECLQSPCEQLCVNALGTFHCICRKGYLAGDDSECDDVDECASDPCEHACENTPGSHICHCHLGYSPLPEDPSRCQDIDECQIAGTCEQMCVNYEGGFECYCEVGYALMEDLYSCQKIGERDDQYAATPSFPWATHQTPSTEDYGPEEYEWTIQPAHTNWPAEVDQSLYWLTDAPKVKDDDIIWVTRLPEAENTKQALNLPTEGTIEPEDIHHSDPDLCTPSDWYEAEEETTTAHPILLPTSNVSAGARWVPIITPITTPEEEEIAKDYEDITASSKPFFPTKSNPPLDSSGVGNGVDLNSVQTDREQSQSSTWLLVGLLVPICIFIVVMVALGIVYCTRCAAQSRNNKNTTDCYHWISGAHDKQGAANPSVGVKTHV</sequence>
<dbReference type="Ensembl" id="ENSPMGT00000017566.1">
    <property type="protein sequence ID" value="ENSPMGP00000016448.1"/>
    <property type="gene ID" value="ENSPMGG00000013519.1"/>
</dbReference>
<reference evidence="16" key="2">
    <citation type="submission" date="2025-09" db="UniProtKB">
        <authorList>
            <consortium name="Ensembl"/>
        </authorList>
    </citation>
    <scope>IDENTIFICATION</scope>
</reference>
<evidence type="ECO:0000313" key="17">
    <source>
        <dbReference type="Proteomes" id="UP000261520"/>
    </source>
</evidence>
<dbReference type="PROSITE" id="PS01187">
    <property type="entry name" value="EGF_CA"/>
    <property type="match status" value="2"/>
</dbReference>
<dbReference type="Pfam" id="PF07645">
    <property type="entry name" value="EGF_CA"/>
    <property type="match status" value="2"/>
</dbReference>
<name>A0A3B4AH76_9GOBI</name>
<evidence type="ECO:0000256" key="3">
    <source>
        <dbReference type="ARBA" id="ARBA00022583"/>
    </source>
</evidence>
<keyword evidence="11" id="KW-0675">Receptor</keyword>
<keyword evidence="5" id="KW-0732">Signal</keyword>
<keyword evidence="17" id="KW-1185">Reference proteome</keyword>
<keyword evidence="3" id="KW-0254">Endocytosis</keyword>
<comment type="subcellular location">
    <subcellularLocation>
        <location evidence="1">Membrane</location>
        <topology evidence="1">Single-pass type I membrane protein</topology>
    </subcellularLocation>
</comment>
<dbReference type="FunFam" id="2.10.25.10:FF:000406">
    <property type="entry name" value="CD248 molecule"/>
    <property type="match status" value="1"/>
</dbReference>
<evidence type="ECO:0000259" key="15">
    <source>
        <dbReference type="PROSITE" id="PS50026"/>
    </source>
</evidence>
<evidence type="ECO:0000256" key="2">
    <source>
        <dbReference type="ARBA" id="ARBA00022536"/>
    </source>
</evidence>
<dbReference type="PROSITE" id="PS01186">
    <property type="entry name" value="EGF_2"/>
    <property type="match status" value="3"/>
</dbReference>
<dbReference type="Pfam" id="PF12662">
    <property type="entry name" value="cEGF"/>
    <property type="match status" value="1"/>
</dbReference>
<dbReference type="Pfam" id="PF14670">
    <property type="entry name" value="FXa_inhibition"/>
    <property type="match status" value="1"/>
</dbReference>
<dbReference type="InterPro" id="IPR001881">
    <property type="entry name" value="EGF-like_Ca-bd_dom"/>
</dbReference>
<dbReference type="FunFam" id="2.10.25.10:FF:000119">
    <property type="entry name" value="vitamin K-dependent protein S"/>
    <property type="match status" value="1"/>
</dbReference>
<keyword evidence="10" id="KW-1015">Disulfide bond</keyword>
<evidence type="ECO:0000256" key="4">
    <source>
        <dbReference type="ARBA" id="ARBA00022692"/>
    </source>
</evidence>
<dbReference type="PANTHER" id="PTHR14789:SF4">
    <property type="entry name" value="ENDOSIALIN"/>
    <property type="match status" value="1"/>
</dbReference>
<dbReference type="SMART" id="SM00179">
    <property type="entry name" value="EGF_CA"/>
    <property type="match status" value="5"/>
</dbReference>
<dbReference type="InterPro" id="IPR000742">
    <property type="entry name" value="EGF"/>
</dbReference>